<dbReference type="SMART" id="SM01123">
    <property type="entry name" value="DBP10CT"/>
    <property type="match status" value="1"/>
</dbReference>
<dbReference type="InterPro" id="IPR001650">
    <property type="entry name" value="Helicase_C-like"/>
</dbReference>
<evidence type="ECO:0000256" key="12">
    <source>
        <dbReference type="RuleBase" id="RU000492"/>
    </source>
</evidence>
<dbReference type="GO" id="GO:0016787">
    <property type="term" value="F:hydrolase activity"/>
    <property type="evidence" value="ECO:0007669"/>
    <property type="project" value="UniProtKB-KW"/>
</dbReference>
<name>A0AA35T968_GEOBA</name>
<evidence type="ECO:0000256" key="8">
    <source>
        <dbReference type="ARBA" id="ARBA00022884"/>
    </source>
</evidence>
<feature type="region of interest" description="Disordered" evidence="13">
    <location>
        <begin position="685"/>
        <end position="770"/>
    </location>
</feature>
<feature type="compositionally biased region" description="Basic residues" evidence="13">
    <location>
        <begin position="706"/>
        <end position="716"/>
    </location>
</feature>
<dbReference type="PROSITE" id="PS51195">
    <property type="entry name" value="Q_MOTIF"/>
    <property type="match status" value="1"/>
</dbReference>
<dbReference type="InterPro" id="IPR012541">
    <property type="entry name" value="DBP10_C"/>
</dbReference>
<dbReference type="InterPro" id="IPR014001">
    <property type="entry name" value="Helicase_ATP-bd"/>
</dbReference>
<dbReference type="SMART" id="SM00490">
    <property type="entry name" value="HELICc"/>
    <property type="match status" value="1"/>
</dbReference>
<evidence type="ECO:0000256" key="6">
    <source>
        <dbReference type="ARBA" id="ARBA00022806"/>
    </source>
</evidence>
<dbReference type="InterPro" id="IPR000629">
    <property type="entry name" value="RNA-helicase_DEAD-box_CS"/>
</dbReference>
<dbReference type="GO" id="GO:0003723">
    <property type="term" value="F:RNA binding"/>
    <property type="evidence" value="ECO:0007669"/>
    <property type="project" value="UniProtKB-KW"/>
</dbReference>
<feature type="domain" description="DEAD-box RNA helicase Q" evidence="16">
    <location>
        <begin position="26"/>
        <end position="54"/>
    </location>
</feature>
<evidence type="ECO:0000256" key="4">
    <source>
        <dbReference type="ARBA" id="ARBA00022741"/>
    </source>
</evidence>
<dbReference type="GO" id="GO:0005829">
    <property type="term" value="C:cytosol"/>
    <property type="evidence" value="ECO:0007669"/>
    <property type="project" value="TreeGrafter"/>
</dbReference>
<evidence type="ECO:0000256" key="1">
    <source>
        <dbReference type="ARBA" id="ARBA00004604"/>
    </source>
</evidence>
<dbReference type="SUPFAM" id="SSF52540">
    <property type="entry name" value="P-loop containing nucleoside triphosphate hydrolases"/>
    <property type="match status" value="1"/>
</dbReference>
<dbReference type="Gene3D" id="3.40.50.300">
    <property type="entry name" value="P-loop containing nucleotide triphosphate hydrolases"/>
    <property type="match status" value="2"/>
</dbReference>
<dbReference type="Proteomes" id="UP001174909">
    <property type="component" value="Unassembled WGS sequence"/>
</dbReference>
<dbReference type="InterPro" id="IPR027417">
    <property type="entry name" value="P-loop_NTPase"/>
</dbReference>
<dbReference type="PROSITE" id="PS51192">
    <property type="entry name" value="HELICASE_ATP_BIND_1"/>
    <property type="match status" value="1"/>
</dbReference>
<dbReference type="Pfam" id="PF08147">
    <property type="entry name" value="DBP10CT"/>
    <property type="match status" value="1"/>
</dbReference>
<dbReference type="AlphaFoldDB" id="A0AA35T968"/>
<gene>
    <name evidence="17" type="ORF">GBAR_LOCUS24173</name>
</gene>
<dbReference type="PANTHER" id="PTHR47959:SF8">
    <property type="entry name" value="RNA HELICASE"/>
    <property type="match status" value="1"/>
</dbReference>
<dbReference type="InterPro" id="IPR014014">
    <property type="entry name" value="RNA_helicase_DEAD_Q_motif"/>
</dbReference>
<feature type="short sequence motif" description="Q motif" evidence="11">
    <location>
        <begin position="26"/>
        <end position="54"/>
    </location>
</feature>
<accession>A0AA35T968</accession>
<dbReference type="EC" id="3.6.4.13" evidence="3"/>
<feature type="region of interest" description="Disordered" evidence="13">
    <location>
        <begin position="624"/>
        <end position="666"/>
    </location>
</feature>
<sequence length="770" mass="85227">MAALLLGKDVQGLLLGSKGTRKKPSGSFSGLGLSLPVIKGVMRKGYRLPTPIQRKCMPFILGGKDVVAMARTGSGKTAAYLLPMFDRLKTHSAKIGARALILSPTRELATQTIKFTKELGKFTDLRAALVVGGDSMEEQFASLHGNPDIIVATPGRLLHLLVEMELKLASVEYVVFDEADRLFEMGFSEQLREILFKLPESRQTMLFSATLPKQLVEFAKAGLHDPVLVRLDVESQLSQQLKMTFLAVRSEVKSAVLLHLLRSVMSSNEQTVVFAPTKHHVEYLRELISSAGIPVCYVYSSLDQTARKINIAKFHNRTAMVMVVTDVAARGIDIPTLDNVINYNFPDKPKLFVHRVGRVARAGRSGSAYSLVSPDELPSCLDLHLFTSKPLLPAEPDMDSEQLGVYGSVPQTILDEEEEFVRQLHTRNSDLPALLKVADNAQKQYLRSCSQPSPESVSRSKNLPVYLNPHPIFRRSPLCEGEGPTRDEFLKRIHGYRPAATILEVHSTTKTTSKTVMAGKRKMHDVLVAKEKRKKSLEKDDVIKRRGIVVAHGEVATEDDLKQFRRPVADAAGSVGKLKLKLRDDEHYIPHIPSDYHSEKGLSIVGGSFDKEAASLVLDLEGDEGEGAKKTQKEKMKWDRKRKRFVGQTGSEANSKKIKTESGRKISSSYKTHLYQQWRERHKIDSLTTGGEEGEGFQGGSEGGRGGRRGRGKWRGGGKGAGGKGATVGDLKTSEQILRKRKKKTFQASRRSQKQGNTRGRGRGRGKPRD</sequence>
<organism evidence="17 18">
    <name type="scientific">Geodia barretti</name>
    <name type="common">Barrett's horny sponge</name>
    <dbReference type="NCBI Taxonomy" id="519541"/>
    <lineage>
        <taxon>Eukaryota</taxon>
        <taxon>Metazoa</taxon>
        <taxon>Porifera</taxon>
        <taxon>Demospongiae</taxon>
        <taxon>Heteroscleromorpha</taxon>
        <taxon>Tetractinellida</taxon>
        <taxon>Astrophorina</taxon>
        <taxon>Geodiidae</taxon>
        <taxon>Geodia</taxon>
    </lineage>
</organism>
<dbReference type="InterPro" id="IPR033517">
    <property type="entry name" value="DDX54/DBP10_DEAD-box_helicase"/>
</dbReference>
<keyword evidence="4 12" id="KW-0547">Nucleotide-binding</keyword>
<comment type="subcellular location">
    <subcellularLocation>
        <location evidence="1">Nucleus</location>
        <location evidence="1">Nucleolus</location>
    </subcellularLocation>
</comment>
<feature type="compositionally biased region" description="Gly residues" evidence="13">
    <location>
        <begin position="717"/>
        <end position="726"/>
    </location>
</feature>
<protein>
    <recommendedName>
        <fullName evidence="3">RNA helicase</fullName>
        <ecNumber evidence="3">3.6.4.13</ecNumber>
    </recommendedName>
</protein>
<reference evidence="17" key="1">
    <citation type="submission" date="2023-03" db="EMBL/GenBank/DDBJ databases">
        <authorList>
            <person name="Steffen K."/>
            <person name="Cardenas P."/>
        </authorList>
    </citation>
    <scope>NUCLEOTIDE SEQUENCE</scope>
</reference>
<comment type="caution">
    <text evidence="17">The sequence shown here is derived from an EMBL/GenBank/DDBJ whole genome shotgun (WGS) entry which is preliminary data.</text>
</comment>
<feature type="compositionally biased region" description="Basic and acidic residues" evidence="13">
    <location>
        <begin position="654"/>
        <end position="664"/>
    </location>
</feature>
<evidence type="ECO:0000256" key="3">
    <source>
        <dbReference type="ARBA" id="ARBA00012552"/>
    </source>
</evidence>
<dbReference type="CDD" id="cd17959">
    <property type="entry name" value="DEADc_DDX54"/>
    <property type="match status" value="1"/>
</dbReference>
<dbReference type="PROSITE" id="PS00039">
    <property type="entry name" value="DEAD_ATP_HELICASE"/>
    <property type="match status" value="1"/>
</dbReference>
<dbReference type="PANTHER" id="PTHR47959">
    <property type="entry name" value="ATP-DEPENDENT RNA HELICASE RHLE-RELATED"/>
    <property type="match status" value="1"/>
</dbReference>
<dbReference type="Pfam" id="PF00270">
    <property type="entry name" value="DEAD"/>
    <property type="match status" value="1"/>
</dbReference>
<feature type="domain" description="Helicase ATP-binding" evidence="14">
    <location>
        <begin position="57"/>
        <end position="229"/>
    </location>
</feature>
<feature type="domain" description="Helicase C-terminal" evidence="15">
    <location>
        <begin position="256"/>
        <end position="404"/>
    </location>
</feature>
<dbReference type="InterPro" id="IPR011545">
    <property type="entry name" value="DEAD/DEAH_box_helicase_dom"/>
</dbReference>
<evidence type="ECO:0000313" key="18">
    <source>
        <dbReference type="Proteomes" id="UP001174909"/>
    </source>
</evidence>
<feature type="compositionally biased region" description="Basic residues" evidence="13">
    <location>
        <begin position="760"/>
        <end position="770"/>
    </location>
</feature>
<proteinExistence type="inferred from homology"/>
<evidence type="ECO:0000256" key="13">
    <source>
        <dbReference type="SAM" id="MobiDB-lite"/>
    </source>
</evidence>
<evidence type="ECO:0000259" key="14">
    <source>
        <dbReference type="PROSITE" id="PS51192"/>
    </source>
</evidence>
<dbReference type="CDD" id="cd18787">
    <property type="entry name" value="SF2_C_DEAD"/>
    <property type="match status" value="1"/>
</dbReference>
<dbReference type="InterPro" id="IPR050079">
    <property type="entry name" value="DEAD_box_RNA_helicase"/>
</dbReference>
<comment type="similarity">
    <text evidence="2">Belongs to the DEAD box helicase family. DDX54/DBP10 subfamily.</text>
</comment>
<comment type="catalytic activity">
    <reaction evidence="10">
        <text>ATP + H2O = ADP + phosphate + H(+)</text>
        <dbReference type="Rhea" id="RHEA:13065"/>
        <dbReference type="ChEBI" id="CHEBI:15377"/>
        <dbReference type="ChEBI" id="CHEBI:15378"/>
        <dbReference type="ChEBI" id="CHEBI:30616"/>
        <dbReference type="ChEBI" id="CHEBI:43474"/>
        <dbReference type="ChEBI" id="CHEBI:456216"/>
        <dbReference type="EC" id="3.6.4.13"/>
    </reaction>
</comment>
<keyword evidence="9" id="KW-0539">Nucleus</keyword>
<keyword evidence="18" id="KW-1185">Reference proteome</keyword>
<dbReference type="SMART" id="SM00487">
    <property type="entry name" value="DEXDc"/>
    <property type="match status" value="1"/>
</dbReference>
<dbReference type="GO" id="GO:0005730">
    <property type="term" value="C:nucleolus"/>
    <property type="evidence" value="ECO:0007669"/>
    <property type="project" value="UniProtKB-SubCell"/>
</dbReference>
<evidence type="ECO:0000259" key="15">
    <source>
        <dbReference type="PROSITE" id="PS51194"/>
    </source>
</evidence>
<evidence type="ECO:0000256" key="5">
    <source>
        <dbReference type="ARBA" id="ARBA00022801"/>
    </source>
</evidence>
<dbReference type="Pfam" id="PF00271">
    <property type="entry name" value="Helicase_C"/>
    <property type="match status" value="1"/>
</dbReference>
<dbReference type="GO" id="GO:0003724">
    <property type="term" value="F:RNA helicase activity"/>
    <property type="evidence" value="ECO:0007669"/>
    <property type="project" value="UniProtKB-EC"/>
</dbReference>
<feature type="compositionally biased region" description="Basic and acidic residues" evidence="13">
    <location>
        <begin position="626"/>
        <end position="637"/>
    </location>
</feature>
<evidence type="ECO:0000259" key="16">
    <source>
        <dbReference type="PROSITE" id="PS51195"/>
    </source>
</evidence>
<evidence type="ECO:0000256" key="11">
    <source>
        <dbReference type="PROSITE-ProRule" id="PRU00552"/>
    </source>
</evidence>
<evidence type="ECO:0000256" key="7">
    <source>
        <dbReference type="ARBA" id="ARBA00022840"/>
    </source>
</evidence>
<evidence type="ECO:0000313" key="17">
    <source>
        <dbReference type="EMBL" id="CAI8043577.1"/>
    </source>
</evidence>
<dbReference type="PROSITE" id="PS51194">
    <property type="entry name" value="HELICASE_CTER"/>
    <property type="match status" value="1"/>
</dbReference>
<dbReference type="FunFam" id="3.40.50.300:FF:000865">
    <property type="entry name" value="ATP-dependent RNA helicase DDX54"/>
    <property type="match status" value="1"/>
</dbReference>
<keyword evidence="5 12" id="KW-0378">Hydrolase</keyword>
<keyword evidence="6 12" id="KW-0347">Helicase</keyword>
<evidence type="ECO:0000256" key="2">
    <source>
        <dbReference type="ARBA" id="ARBA00010379"/>
    </source>
</evidence>
<evidence type="ECO:0000256" key="10">
    <source>
        <dbReference type="ARBA" id="ARBA00047984"/>
    </source>
</evidence>
<feature type="compositionally biased region" description="Polar residues" evidence="13">
    <location>
        <begin position="746"/>
        <end position="758"/>
    </location>
</feature>
<dbReference type="GO" id="GO:0005524">
    <property type="term" value="F:ATP binding"/>
    <property type="evidence" value="ECO:0007669"/>
    <property type="project" value="UniProtKB-KW"/>
</dbReference>
<evidence type="ECO:0000256" key="9">
    <source>
        <dbReference type="ARBA" id="ARBA00023242"/>
    </source>
</evidence>
<keyword evidence="8" id="KW-0694">RNA-binding</keyword>
<dbReference type="EMBL" id="CASHTH010003338">
    <property type="protein sequence ID" value="CAI8043577.1"/>
    <property type="molecule type" value="Genomic_DNA"/>
</dbReference>
<keyword evidence="7 12" id="KW-0067">ATP-binding</keyword>